<keyword evidence="6 10" id="KW-0489">Methyltransferase</keyword>
<evidence type="ECO:0000256" key="7">
    <source>
        <dbReference type="ARBA" id="ARBA00022679"/>
    </source>
</evidence>
<evidence type="ECO:0000256" key="8">
    <source>
        <dbReference type="ARBA" id="ARBA00022691"/>
    </source>
</evidence>
<comment type="similarity">
    <text evidence="2">Belongs to the methyltransferase superfamily. L-isoaspartyl/D-aspartyl protein methyltransferase family.</text>
</comment>
<dbReference type="EC" id="2.1.1.77" evidence="3 9"/>
<dbReference type="EMBL" id="CP021642">
    <property type="protein sequence ID" value="AVX44928.1"/>
    <property type="molecule type" value="Genomic_DNA"/>
</dbReference>
<keyword evidence="7 10" id="KW-0808">Transferase</keyword>
<protein>
    <recommendedName>
        <fullName evidence="4 9">Protein-L-isoaspartate O-methyltransferase</fullName>
        <ecNumber evidence="3 9">2.1.1.77</ecNumber>
    </recommendedName>
</protein>
<dbReference type="GO" id="GO:0032259">
    <property type="term" value="P:methylation"/>
    <property type="evidence" value="ECO:0007669"/>
    <property type="project" value="UniProtKB-KW"/>
</dbReference>
<reference evidence="10 11" key="1">
    <citation type="journal article" date="2018" name="Emerg. Microbes Infect.">
        <title>Genomic analysis of oral Campylobacter concisus strains identified a potential bacterial molecular marker associated with active Crohn's disease.</title>
        <authorList>
            <person name="Liu F."/>
            <person name="Ma R."/>
            <person name="Tay C.Y.A."/>
            <person name="Octavia S."/>
            <person name="Lan R."/>
            <person name="Chung H.K.L."/>
            <person name="Riordan S.M."/>
            <person name="Grimm M.C."/>
            <person name="Leong R.W."/>
            <person name="Tanaka M.M."/>
            <person name="Connor S."/>
            <person name="Zhang L."/>
        </authorList>
    </citation>
    <scope>NUCLEOTIDE SEQUENCE [LARGE SCALE GENOMIC DNA]</scope>
    <source>
        <strain evidence="10 11">P2CDO4</strain>
    </source>
</reference>
<evidence type="ECO:0000256" key="6">
    <source>
        <dbReference type="ARBA" id="ARBA00022603"/>
    </source>
</evidence>
<dbReference type="GO" id="GO:0004719">
    <property type="term" value="F:protein-L-isoaspartate (D-aspartate) O-methyltransferase activity"/>
    <property type="evidence" value="ECO:0007669"/>
    <property type="project" value="UniProtKB-UniRule"/>
</dbReference>
<dbReference type="SUPFAM" id="SSF53335">
    <property type="entry name" value="S-adenosyl-L-methionine-dependent methyltransferases"/>
    <property type="match status" value="1"/>
</dbReference>
<dbReference type="PROSITE" id="PS01279">
    <property type="entry name" value="PCMT"/>
    <property type="match status" value="1"/>
</dbReference>
<dbReference type="GO" id="GO:0005737">
    <property type="term" value="C:cytoplasm"/>
    <property type="evidence" value="ECO:0007669"/>
    <property type="project" value="UniProtKB-SubCell"/>
</dbReference>
<accession>A0A2R4P2L4</accession>
<dbReference type="AlphaFoldDB" id="A0A2R4P2L4"/>
<name>A0A2R4P2L4_9BACT</name>
<proteinExistence type="inferred from homology"/>
<dbReference type="PANTHER" id="PTHR11579">
    <property type="entry name" value="PROTEIN-L-ISOASPARTATE O-METHYLTRANSFERASE"/>
    <property type="match status" value="1"/>
</dbReference>
<sequence>MFRIEILTQLEAIKCQNLASDIADEITLSPLLFDAISTTEREIFVPIPAHAYKLDAQPILGNQWISSPLTVAKMTMALECENVDNILEIGCGSGYQAAILSKLAHRIFSVERIEKLAMEAKKRFETLKIKNVHVRYDDGNNGWRSYAPFDRILLSAAANEISPNLFAQLKNGGILVAPMKKDGKQFIAKFRKDESGNLEKEFLDECLFVPLLEGRE</sequence>
<dbReference type="CDD" id="cd02440">
    <property type="entry name" value="AdoMet_MTases"/>
    <property type="match status" value="1"/>
</dbReference>
<dbReference type="PANTHER" id="PTHR11579:SF0">
    <property type="entry name" value="PROTEIN-L-ISOASPARTATE(D-ASPARTATE) O-METHYLTRANSFERASE"/>
    <property type="match status" value="1"/>
</dbReference>
<dbReference type="InterPro" id="IPR000682">
    <property type="entry name" value="PCMT"/>
</dbReference>
<dbReference type="Proteomes" id="UP000241854">
    <property type="component" value="Chromosome"/>
</dbReference>
<evidence type="ECO:0000256" key="3">
    <source>
        <dbReference type="ARBA" id="ARBA00011890"/>
    </source>
</evidence>
<dbReference type="NCBIfam" id="TIGR00080">
    <property type="entry name" value="pimt"/>
    <property type="match status" value="1"/>
</dbReference>
<dbReference type="GO" id="GO:0030091">
    <property type="term" value="P:protein repair"/>
    <property type="evidence" value="ECO:0007669"/>
    <property type="project" value="UniProtKB-UniRule"/>
</dbReference>
<dbReference type="Gene3D" id="3.40.50.150">
    <property type="entry name" value="Vaccinia Virus protein VP39"/>
    <property type="match status" value="1"/>
</dbReference>
<keyword evidence="5" id="KW-0963">Cytoplasm</keyword>
<dbReference type="NCBIfam" id="NF001453">
    <property type="entry name" value="PRK00312.1"/>
    <property type="match status" value="1"/>
</dbReference>
<evidence type="ECO:0000256" key="9">
    <source>
        <dbReference type="NCBIfam" id="TIGR00080"/>
    </source>
</evidence>
<keyword evidence="8" id="KW-0949">S-adenosyl-L-methionine</keyword>
<evidence type="ECO:0000256" key="2">
    <source>
        <dbReference type="ARBA" id="ARBA00005369"/>
    </source>
</evidence>
<evidence type="ECO:0000256" key="5">
    <source>
        <dbReference type="ARBA" id="ARBA00022490"/>
    </source>
</evidence>
<evidence type="ECO:0000313" key="11">
    <source>
        <dbReference type="Proteomes" id="UP000241854"/>
    </source>
</evidence>
<evidence type="ECO:0000313" key="10">
    <source>
        <dbReference type="EMBL" id="AVX44928.1"/>
    </source>
</evidence>
<organism evidence="10 11">
    <name type="scientific">Campylobacter concisus</name>
    <dbReference type="NCBI Taxonomy" id="199"/>
    <lineage>
        <taxon>Bacteria</taxon>
        <taxon>Pseudomonadati</taxon>
        <taxon>Campylobacterota</taxon>
        <taxon>Epsilonproteobacteria</taxon>
        <taxon>Campylobacterales</taxon>
        <taxon>Campylobacteraceae</taxon>
        <taxon>Campylobacter</taxon>
    </lineage>
</organism>
<evidence type="ECO:0000256" key="1">
    <source>
        <dbReference type="ARBA" id="ARBA00004496"/>
    </source>
</evidence>
<dbReference type="Pfam" id="PF01135">
    <property type="entry name" value="PCMT"/>
    <property type="match status" value="1"/>
</dbReference>
<dbReference type="InterPro" id="IPR029063">
    <property type="entry name" value="SAM-dependent_MTases_sf"/>
</dbReference>
<evidence type="ECO:0000256" key="4">
    <source>
        <dbReference type="ARBA" id="ARBA00013346"/>
    </source>
</evidence>
<gene>
    <name evidence="10" type="ORF">CCS77_1867</name>
</gene>
<comment type="subcellular location">
    <subcellularLocation>
        <location evidence="1">Cytoplasm</location>
    </subcellularLocation>
</comment>